<dbReference type="Pfam" id="PF16732">
    <property type="entry name" value="ComP_DUS"/>
    <property type="match status" value="1"/>
</dbReference>
<dbReference type="SUPFAM" id="SSF54523">
    <property type="entry name" value="Pili subunits"/>
    <property type="match status" value="1"/>
</dbReference>
<reference evidence="2 3" key="1">
    <citation type="submission" date="2020-10" db="EMBL/GenBank/DDBJ databases">
        <title>Phylogeny of dyella-like bacteria.</title>
        <authorList>
            <person name="Fu J."/>
        </authorList>
    </citation>
    <scope>NUCLEOTIDE SEQUENCE [LARGE SCALE GENOMIC DNA]</scope>
    <source>
        <strain evidence="2 3">DHG40</strain>
    </source>
</reference>
<organism evidence="2 3">
    <name type="scientific">Dyella humi</name>
    <dbReference type="NCBI Taxonomy" id="1770547"/>
    <lineage>
        <taxon>Bacteria</taxon>
        <taxon>Pseudomonadati</taxon>
        <taxon>Pseudomonadota</taxon>
        <taxon>Gammaproteobacteria</taxon>
        <taxon>Lysobacterales</taxon>
        <taxon>Rhodanobacteraceae</taxon>
        <taxon>Dyella</taxon>
    </lineage>
</organism>
<dbReference type="NCBIfam" id="TIGR02532">
    <property type="entry name" value="IV_pilin_GFxxxE"/>
    <property type="match status" value="1"/>
</dbReference>
<comment type="caution">
    <text evidence="2">The sequence shown here is derived from an EMBL/GenBank/DDBJ whole genome shotgun (WGS) entry which is preliminary data.</text>
</comment>
<dbReference type="Proteomes" id="UP001620409">
    <property type="component" value="Unassembled WGS sequence"/>
</dbReference>
<name>A0ABW8IG69_9GAMM</name>
<dbReference type="InterPro" id="IPR012902">
    <property type="entry name" value="N_methyl_site"/>
</dbReference>
<proteinExistence type="predicted"/>
<dbReference type="Pfam" id="PF07963">
    <property type="entry name" value="N_methyl"/>
    <property type="match status" value="1"/>
</dbReference>
<dbReference type="PANTHER" id="PTHR30093:SF47">
    <property type="entry name" value="TYPE IV PILUS NON-CORE MINOR PILIN PILE"/>
    <property type="match status" value="1"/>
</dbReference>
<dbReference type="InterPro" id="IPR031982">
    <property type="entry name" value="PilE-like"/>
</dbReference>
<dbReference type="PANTHER" id="PTHR30093">
    <property type="entry name" value="GENERAL SECRETION PATHWAY PROTEIN G"/>
    <property type="match status" value="1"/>
</dbReference>
<feature type="transmembrane region" description="Helical" evidence="1">
    <location>
        <begin position="20"/>
        <end position="40"/>
    </location>
</feature>
<accession>A0ABW8IG69</accession>
<evidence type="ECO:0000256" key="1">
    <source>
        <dbReference type="SAM" id="Phobius"/>
    </source>
</evidence>
<gene>
    <name evidence="2" type="ORF">ISP18_06310</name>
</gene>
<protein>
    <submittedName>
        <fullName evidence="2">Prepilin-type N-terminal cleavage/methylation domain-containing protein</fullName>
    </submittedName>
</protein>
<dbReference type="EMBL" id="JADIKI010000022">
    <property type="protein sequence ID" value="MFK2854195.1"/>
    <property type="molecule type" value="Genomic_DNA"/>
</dbReference>
<evidence type="ECO:0000313" key="2">
    <source>
        <dbReference type="EMBL" id="MFK2854195.1"/>
    </source>
</evidence>
<sequence length="155" mass="16424">MPQTAIRPAQQLRTNGFTLIELMIVVVILAILAAIAIPIYQKYVMESRRTAAKSALFDLASREEKYYSTTNQYTNSLSTLGYSSGGGGSITVPNGVAATDYYKITVQLTGNPTASTNFTATAQATNSQASDSCGNFTLTDLGVQGNSGSQTTGCW</sequence>
<keyword evidence="1" id="KW-1133">Transmembrane helix</keyword>
<keyword evidence="3" id="KW-1185">Reference proteome</keyword>
<keyword evidence="1" id="KW-0812">Transmembrane</keyword>
<dbReference type="Gene3D" id="3.30.700.10">
    <property type="entry name" value="Glycoprotein, Type 4 Pilin"/>
    <property type="match status" value="1"/>
</dbReference>
<keyword evidence="1" id="KW-0472">Membrane</keyword>
<dbReference type="InterPro" id="IPR045584">
    <property type="entry name" value="Pilin-like"/>
</dbReference>
<evidence type="ECO:0000313" key="3">
    <source>
        <dbReference type="Proteomes" id="UP001620409"/>
    </source>
</evidence>